<dbReference type="AlphaFoldDB" id="A0A078FIN2"/>
<dbReference type="OMA" id="HFLWKAN"/>
<sequence>MYLNLSDTKAHRLTGQSLGLEGSTLFPSSRFCPKVFSLVRFLMREFFKGDGAEIGSTIGTDIAVHTIDRTSPGPTRTSAILGRRFVQQSDNLIQEKCDHLWIRRREGVVQVFPKDSLSKGVKKEHLGLFNNWRELWFSTTEPLSPVGPPTLKTSEWCVDKLILPGSDDWDATEIREVLPQYEEIIRKLTPSAMGAPDKRVWLQNALGIYSTKSGYAIAKLYNGILEDRIFNWKKCVWQVDTSPKIKHFLWKANNEALPVGSVTNKGMTVNPVCKRCGAHETELPVLLQCPFATKAWELVPCIFKPDVICDNPPFRIKWSRSISREDWPRINWWSNRRQKRSIGKFQRTRWSKN</sequence>
<dbReference type="Pfam" id="PF13966">
    <property type="entry name" value="zf-RVT"/>
    <property type="match status" value="1"/>
</dbReference>
<accession>A0A078FIN2</accession>
<organism evidence="2 3">
    <name type="scientific">Brassica napus</name>
    <name type="common">Rape</name>
    <dbReference type="NCBI Taxonomy" id="3708"/>
    <lineage>
        <taxon>Eukaryota</taxon>
        <taxon>Viridiplantae</taxon>
        <taxon>Streptophyta</taxon>
        <taxon>Embryophyta</taxon>
        <taxon>Tracheophyta</taxon>
        <taxon>Spermatophyta</taxon>
        <taxon>Magnoliopsida</taxon>
        <taxon>eudicotyledons</taxon>
        <taxon>Gunneridae</taxon>
        <taxon>Pentapetalae</taxon>
        <taxon>rosids</taxon>
        <taxon>malvids</taxon>
        <taxon>Brassicales</taxon>
        <taxon>Brassicaceae</taxon>
        <taxon>Brassiceae</taxon>
        <taxon>Brassica</taxon>
    </lineage>
</organism>
<keyword evidence="3" id="KW-1185">Reference proteome</keyword>
<feature type="domain" description="Reverse transcriptase zinc-binding" evidence="1">
    <location>
        <begin position="215"/>
        <end position="296"/>
    </location>
</feature>
<dbReference type="Gramene" id="CDY12849">
    <property type="protein sequence ID" value="CDY12849"/>
    <property type="gene ID" value="GSBRNA2T00070494001"/>
</dbReference>
<proteinExistence type="predicted"/>
<name>A0A078FIN2_BRANA</name>
<evidence type="ECO:0000313" key="3">
    <source>
        <dbReference type="Proteomes" id="UP000028999"/>
    </source>
</evidence>
<protein>
    <submittedName>
        <fullName evidence="2">BnaC07g15840D protein</fullName>
    </submittedName>
</protein>
<dbReference type="InterPro" id="IPR026960">
    <property type="entry name" value="RVT-Znf"/>
</dbReference>
<reference evidence="2 3" key="1">
    <citation type="journal article" date="2014" name="Science">
        <title>Plant genetics. Early allopolyploid evolution in the post-Neolithic Brassica napus oilseed genome.</title>
        <authorList>
            <person name="Chalhoub B."/>
            <person name="Denoeud F."/>
            <person name="Liu S."/>
            <person name="Parkin I.A."/>
            <person name="Tang H."/>
            <person name="Wang X."/>
            <person name="Chiquet J."/>
            <person name="Belcram H."/>
            <person name="Tong C."/>
            <person name="Samans B."/>
            <person name="Correa M."/>
            <person name="Da Silva C."/>
            <person name="Just J."/>
            <person name="Falentin C."/>
            <person name="Koh C.S."/>
            <person name="Le Clainche I."/>
            <person name="Bernard M."/>
            <person name="Bento P."/>
            <person name="Noel B."/>
            <person name="Labadie K."/>
            <person name="Alberti A."/>
            <person name="Charles M."/>
            <person name="Arnaud D."/>
            <person name="Guo H."/>
            <person name="Daviaud C."/>
            <person name="Alamery S."/>
            <person name="Jabbari K."/>
            <person name="Zhao M."/>
            <person name="Edger P.P."/>
            <person name="Chelaifa H."/>
            <person name="Tack D."/>
            <person name="Lassalle G."/>
            <person name="Mestiri I."/>
            <person name="Schnel N."/>
            <person name="Le Paslier M.C."/>
            <person name="Fan G."/>
            <person name="Renault V."/>
            <person name="Bayer P.E."/>
            <person name="Golicz A.A."/>
            <person name="Manoli S."/>
            <person name="Lee T.H."/>
            <person name="Thi V.H."/>
            <person name="Chalabi S."/>
            <person name="Hu Q."/>
            <person name="Fan C."/>
            <person name="Tollenaere R."/>
            <person name="Lu Y."/>
            <person name="Battail C."/>
            <person name="Shen J."/>
            <person name="Sidebottom C.H."/>
            <person name="Wang X."/>
            <person name="Canaguier A."/>
            <person name="Chauveau A."/>
            <person name="Berard A."/>
            <person name="Deniot G."/>
            <person name="Guan M."/>
            <person name="Liu Z."/>
            <person name="Sun F."/>
            <person name="Lim Y.P."/>
            <person name="Lyons E."/>
            <person name="Town C.D."/>
            <person name="Bancroft I."/>
            <person name="Wang X."/>
            <person name="Meng J."/>
            <person name="Ma J."/>
            <person name="Pires J.C."/>
            <person name="King G.J."/>
            <person name="Brunel D."/>
            <person name="Delourme R."/>
            <person name="Renard M."/>
            <person name="Aury J.M."/>
            <person name="Adams K.L."/>
            <person name="Batley J."/>
            <person name="Snowdon R.J."/>
            <person name="Tost J."/>
            <person name="Edwards D."/>
            <person name="Zhou Y."/>
            <person name="Hua W."/>
            <person name="Sharpe A.G."/>
            <person name="Paterson A.H."/>
            <person name="Guan C."/>
            <person name="Wincker P."/>
        </authorList>
    </citation>
    <scope>NUCLEOTIDE SEQUENCE [LARGE SCALE GENOMIC DNA]</scope>
    <source>
        <strain evidence="3">cv. Darmor-bzh</strain>
    </source>
</reference>
<evidence type="ECO:0000313" key="2">
    <source>
        <dbReference type="EMBL" id="CDY12849.1"/>
    </source>
</evidence>
<dbReference type="PaxDb" id="3708-A0A078FIN2"/>
<gene>
    <name evidence="2" type="primary">BnaC07g15840D</name>
    <name evidence="2" type="ORF">GSBRNA2T00070494001</name>
</gene>
<dbReference type="Proteomes" id="UP000028999">
    <property type="component" value="Unassembled WGS sequence"/>
</dbReference>
<evidence type="ECO:0000259" key="1">
    <source>
        <dbReference type="Pfam" id="PF13966"/>
    </source>
</evidence>
<dbReference type="EMBL" id="LK032027">
    <property type="protein sequence ID" value="CDY12849.1"/>
    <property type="molecule type" value="Genomic_DNA"/>
</dbReference>